<comment type="function">
    <text evidence="8">Also involved in hydrogenase metallocenter assembly, probably by participating in the nickel insertion step. This function in hydrogenase biosynthesis requires chaperone activity and the presence of the metal-binding domain, but not PPIase activity.</text>
</comment>
<evidence type="ECO:0000259" key="11">
    <source>
        <dbReference type="PROSITE" id="PS50059"/>
    </source>
</evidence>
<sequence>MNIAQDKVVDIDYKLTVRGEVVDSSEPGQPLTYLHGHGLIIPGLERALEGRAVGDEFQVTVQPEDGYGERNEESVEELDLADFDEDVEVGETYFMQAADGTAFPFTVISIEGDQVRADFNPPLAGETLDFEVKVLAVRDATEQELEQGFADVDEEN</sequence>
<gene>
    <name evidence="12" type="ORF">WDJ50_09495</name>
</gene>
<keyword evidence="5 9" id="KW-0697">Rotamase</keyword>
<name>A0AAU6Q0B4_9DEIO</name>
<comment type="subcellular location">
    <subcellularLocation>
        <location evidence="2">Cytoplasm</location>
    </subcellularLocation>
</comment>
<evidence type="ECO:0000256" key="2">
    <source>
        <dbReference type="ARBA" id="ARBA00004496"/>
    </source>
</evidence>
<keyword evidence="6" id="KW-0143">Chaperone</keyword>
<dbReference type="Gene3D" id="3.10.50.40">
    <property type="match status" value="1"/>
</dbReference>
<dbReference type="RefSeq" id="WP_303100997.1">
    <property type="nucleotide sequence ID" value="NZ_CP149782.1"/>
</dbReference>
<evidence type="ECO:0000313" key="12">
    <source>
        <dbReference type="EMBL" id="WYF43653.1"/>
    </source>
</evidence>
<feature type="domain" description="PPIase FKBP-type" evidence="11">
    <location>
        <begin position="6"/>
        <end position="71"/>
    </location>
</feature>
<evidence type="ECO:0000256" key="5">
    <source>
        <dbReference type="ARBA" id="ARBA00023110"/>
    </source>
</evidence>
<evidence type="ECO:0000256" key="4">
    <source>
        <dbReference type="ARBA" id="ARBA00022490"/>
    </source>
</evidence>
<accession>A0AAU6Q0B4</accession>
<evidence type="ECO:0000256" key="6">
    <source>
        <dbReference type="ARBA" id="ARBA00023186"/>
    </source>
</evidence>
<dbReference type="Pfam" id="PF00254">
    <property type="entry name" value="FKBP_C"/>
    <property type="match status" value="1"/>
</dbReference>
<dbReference type="EC" id="5.2.1.8" evidence="10"/>
<dbReference type="GO" id="GO:0003755">
    <property type="term" value="F:peptidyl-prolyl cis-trans isomerase activity"/>
    <property type="evidence" value="ECO:0007669"/>
    <property type="project" value="UniProtKB-UniRule"/>
</dbReference>
<evidence type="ECO:0000256" key="1">
    <source>
        <dbReference type="ARBA" id="ARBA00000971"/>
    </source>
</evidence>
<dbReference type="SUPFAM" id="SSF54534">
    <property type="entry name" value="FKBP-like"/>
    <property type="match status" value="1"/>
</dbReference>
<keyword evidence="7 9" id="KW-0413">Isomerase</keyword>
<dbReference type="AlphaFoldDB" id="A0AAU6Q0B4"/>
<proteinExistence type="inferred from homology"/>
<dbReference type="InterPro" id="IPR046357">
    <property type="entry name" value="PPIase_dom_sf"/>
</dbReference>
<dbReference type="GO" id="GO:0005737">
    <property type="term" value="C:cytoplasm"/>
    <property type="evidence" value="ECO:0007669"/>
    <property type="project" value="UniProtKB-SubCell"/>
</dbReference>
<comment type="catalytic activity">
    <reaction evidence="1 9 10">
        <text>[protein]-peptidylproline (omega=180) = [protein]-peptidylproline (omega=0)</text>
        <dbReference type="Rhea" id="RHEA:16237"/>
        <dbReference type="Rhea" id="RHEA-COMP:10747"/>
        <dbReference type="Rhea" id="RHEA-COMP:10748"/>
        <dbReference type="ChEBI" id="CHEBI:83833"/>
        <dbReference type="ChEBI" id="CHEBI:83834"/>
        <dbReference type="EC" id="5.2.1.8"/>
    </reaction>
</comment>
<protein>
    <recommendedName>
        <fullName evidence="10">Peptidyl-prolyl cis-trans isomerase</fullName>
        <ecNumber evidence="10">5.2.1.8</ecNumber>
    </recommendedName>
</protein>
<dbReference type="InterPro" id="IPR001179">
    <property type="entry name" value="PPIase_FKBP_dom"/>
</dbReference>
<evidence type="ECO:0000256" key="10">
    <source>
        <dbReference type="RuleBase" id="RU003915"/>
    </source>
</evidence>
<evidence type="ECO:0000256" key="8">
    <source>
        <dbReference type="ARBA" id="ARBA00037071"/>
    </source>
</evidence>
<dbReference type="PANTHER" id="PTHR47861">
    <property type="entry name" value="FKBP-TYPE PEPTIDYL-PROLYL CIS-TRANS ISOMERASE SLYD"/>
    <property type="match status" value="1"/>
</dbReference>
<evidence type="ECO:0000256" key="7">
    <source>
        <dbReference type="ARBA" id="ARBA00023235"/>
    </source>
</evidence>
<dbReference type="EMBL" id="CP149782">
    <property type="protein sequence ID" value="WYF43653.1"/>
    <property type="molecule type" value="Genomic_DNA"/>
</dbReference>
<dbReference type="PANTHER" id="PTHR47861:SF3">
    <property type="entry name" value="FKBP-TYPE PEPTIDYL-PROLYL CIS-TRANS ISOMERASE SLYD"/>
    <property type="match status" value="1"/>
</dbReference>
<keyword evidence="4" id="KW-0963">Cytoplasm</keyword>
<dbReference type="GO" id="GO:0042026">
    <property type="term" value="P:protein refolding"/>
    <property type="evidence" value="ECO:0007669"/>
    <property type="project" value="UniProtKB-ARBA"/>
</dbReference>
<reference evidence="12" key="1">
    <citation type="submission" date="2024-03" db="EMBL/GenBank/DDBJ databases">
        <title>Deinococcus weizhi sp. nov., isolated from human skin.</title>
        <authorList>
            <person name="Wei Z."/>
            <person name="Tian F."/>
            <person name="Yang C."/>
            <person name="Xin L.T."/>
            <person name="Wen Z.J."/>
            <person name="Lan K.C."/>
            <person name="Yu L."/>
            <person name="Zhe W."/>
            <person name="Dan F.D."/>
            <person name="Jun W."/>
            <person name="Rui Z."/>
            <person name="Yong X.J."/>
            <person name="Ting Y."/>
            <person name="Wei X."/>
            <person name="Xu Z.G."/>
            <person name="Xin Z."/>
            <person name="Dong F.G."/>
            <person name="Ni X.M."/>
            <person name="Zheng M.G."/>
            <person name="Chun Y."/>
            <person name="Qian W.X."/>
        </authorList>
    </citation>
    <scope>NUCLEOTIDE SEQUENCE</scope>
    <source>
        <strain evidence="12">VB142</strain>
    </source>
</reference>
<evidence type="ECO:0000256" key="3">
    <source>
        <dbReference type="ARBA" id="ARBA00006577"/>
    </source>
</evidence>
<comment type="similarity">
    <text evidence="3 10">Belongs to the FKBP-type PPIase family.</text>
</comment>
<evidence type="ECO:0000256" key="9">
    <source>
        <dbReference type="PROSITE-ProRule" id="PRU00277"/>
    </source>
</evidence>
<dbReference type="PROSITE" id="PS50059">
    <property type="entry name" value="FKBP_PPIASE"/>
    <property type="match status" value="1"/>
</dbReference>
<organism evidence="12">
    <name type="scientific">Deinococcus sp. VB142</name>
    <dbReference type="NCBI Taxonomy" id="3112952"/>
    <lineage>
        <taxon>Bacteria</taxon>
        <taxon>Thermotogati</taxon>
        <taxon>Deinococcota</taxon>
        <taxon>Deinococci</taxon>
        <taxon>Deinococcales</taxon>
        <taxon>Deinococcaceae</taxon>
        <taxon>Deinococcus</taxon>
    </lineage>
</organism>